<dbReference type="Proteomes" id="UP000183063">
    <property type="component" value="Unassembled WGS sequence"/>
</dbReference>
<dbReference type="EMBL" id="FOCV01000033">
    <property type="protein sequence ID" value="SEP00923.1"/>
    <property type="molecule type" value="Genomic_DNA"/>
</dbReference>
<reference evidence="2" key="3">
    <citation type="submission" date="2016-10" db="EMBL/GenBank/DDBJ databases">
        <authorList>
            <person name="de Groot N.N."/>
        </authorList>
    </citation>
    <scope>NUCLEOTIDE SEQUENCE [LARGE SCALE GENOMIC DNA]</scope>
    <source>
        <strain evidence="2">CCBAU85039</strain>
    </source>
</reference>
<organism evidence="2 4">
    <name type="scientific">Rhizobium tibeticum</name>
    <dbReference type="NCBI Taxonomy" id="501024"/>
    <lineage>
        <taxon>Bacteria</taxon>
        <taxon>Pseudomonadati</taxon>
        <taxon>Pseudomonadota</taxon>
        <taxon>Alphaproteobacteria</taxon>
        <taxon>Hyphomicrobiales</taxon>
        <taxon>Rhizobiaceae</taxon>
        <taxon>Rhizobium/Agrobacterium group</taxon>
        <taxon>Rhizobium</taxon>
    </lineage>
</organism>
<dbReference type="EMBL" id="FNXB01000042">
    <property type="protein sequence ID" value="SEI17033.1"/>
    <property type="molecule type" value="Genomic_DNA"/>
</dbReference>
<evidence type="ECO:0000313" key="4">
    <source>
        <dbReference type="Proteomes" id="UP000183063"/>
    </source>
</evidence>
<dbReference type="AlphaFoldDB" id="A0A1H8UDI6"/>
<proteinExistence type="predicted"/>
<reference evidence="4" key="2">
    <citation type="submission" date="2016-10" db="EMBL/GenBank/DDBJ databases">
        <authorList>
            <person name="Wibberg D."/>
        </authorList>
    </citation>
    <scope>NUCLEOTIDE SEQUENCE [LARGE SCALE GENOMIC DNA]</scope>
</reference>
<keyword evidence="5" id="KW-1185">Reference proteome</keyword>
<sequence length="62" mass="6950">MQILKFFFSVETIEPPYSADINRDPLYHPDLARMSPTALADLPLGPQPSTPKPERQPLARCA</sequence>
<feature type="compositionally biased region" description="Basic and acidic residues" evidence="1">
    <location>
        <begin position="52"/>
        <end position="62"/>
    </location>
</feature>
<reference evidence="3 5" key="1">
    <citation type="submission" date="2016-10" db="EMBL/GenBank/DDBJ databases">
        <authorList>
            <person name="Varghese N."/>
            <person name="Submissions S."/>
        </authorList>
    </citation>
    <scope>NUCLEOTIDE SEQUENCE [LARGE SCALE GENOMIC DNA]</scope>
    <source>
        <strain evidence="3 5">CGMCC 1.7071</strain>
    </source>
</reference>
<protein>
    <submittedName>
        <fullName evidence="2">Uncharacterized protein</fullName>
    </submittedName>
</protein>
<feature type="region of interest" description="Disordered" evidence="1">
    <location>
        <begin position="38"/>
        <end position="62"/>
    </location>
</feature>
<evidence type="ECO:0000313" key="2">
    <source>
        <dbReference type="EMBL" id="SEI17033.1"/>
    </source>
</evidence>
<gene>
    <name evidence="2" type="ORF">RTCCBAU85039_5551</name>
    <name evidence="3" type="ORF">SAMN05216228_103339</name>
</gene>
<dbReference type="STRING" id="501024.RTCCBAU85039_5551"/>
<dbReference type="OrthoDB" id="8398417at2"/>
<evidence type="ECO:0000313" key="5">
    <source>
        <dbReference type="Proteomes" id="UP000198939"/>
    </source>
</evidence>
<name>A0A1H8UDI6_9HYPH</name>
<dbReference type="RefSeq" id="WP_072380383.1">
    <property type="nucleotide sequence ID" value="NZ_FNXB01000042.1"/>
</dbReference>
<dbReference type="Proteomes" id="UP000198939">
    <property type="component" value="Unassembled WGS sequence"/>
</dbReference>
<evidence type="ECO:0000313" key="3">
    <source>
        <dbReference type="EMBL" id="SEP00923.1"/>
    </source>
</evidence>
<evidence type="ECO:0000256" key="1">
    <source>
        <dbReference type="SAM" id="MobiDB-lite"/>
    </source>
</evidence>
<accession>A0A1H8UDI6</accession>